<dbReference type="Gene3D" id="3.40.50.620">
    <property type="entry name" value="HUPs"/>
    <property type="match status" value="1"/>
</dbReference>
<proteinExistence type="inferred from homology"/>
<keyword evidence="4" id="KW-0547">Nucleotide-binding</keyword>
<dbReference type="GO" id="GO:0016874">
    <property type="term" value="F:ligase activity"/>
    <property type="evidence" value="ECO:0007669"/>
    <property type="project" value="UniProtKB-KW"/>
</dbReference>
<dbReference type="PANTHER" id="PTHR42914">
    <property type="entry name" value="7-CYANO-7-DEAZAGUANINE SYNTHASE"/>
    <property type="match status" value="1"/>
</dbReference>
<evidence type="ECO:0000256" key="1">
    <source>
        <dbReference type="ARBA" id="ARBA00005061"/>
    </source>
</evidence>
<evidence type="ECO:0000256" key="7">
    <source>
        <dbReference type="ARBA" id="ARBA00037993"/>
    </source>
</evidence>
<evidence type="ECO:0000256" key="5">
    <source>
        <dbReference type="ARBA" id="ARBA00022833"/>
    </source>
</evidence>
<keyword evidence="5" id="KW-0862">Zinc</keyword>
<dbReference type="GO" id="GO:0046872">
    <property type="term" value="F:metal ion binding"/>
    <property type="evidence" value="ECO:0007669"/>
    <property type="project" value="UniProtKB-KW"/>
</dbReference>
<dbReference type="InterPro" id="IPR018317">
    <property type="entry name" value="QueC"/>
</dbReference>
<dbReference type="EMBL" id="LAZR01000258">
    <property type="protein sequence ID" value="KKN78710.1"/>
    <property type="molecule type" value="Genomic_DNA"/>
</dbReference>
<comment type="catalytic activity">
    <reaction evidence="9">
        <text>7-carboxy-7-carbaguanine + NH4(+) + 2 ATP = 7-cyano-7-carbaguanine + 2 AMP + 2 diphosphate + 2 H(+)</text>
        <dbReference type="Rhea" id="RHEA:27982"/>
        <dbReference type="ChEBI" id="CHEBI:15378"/>
        <dbReference type="ChEBI" id="CHEBI:28938"/>
        <dbReference type="ChEBI" id="CHEBI:30616"/>
        <dbReference type="ChEBI" id="CHEBI:33019"/>
        <dbReference type="ChEBI" id="CHEBI:45075"/>
        <dbReference type="ChEBI" id="CHEBI:61036"/>
        <dbReference type="ChEBI" id="CHEBI:456215"/>
        <dbReference type="EC" id="6.3.4.20"/>
    </reaction>
</comment>
<keyword evidence="3" id="KW-0479">Metal-binding</keyword>
<organism evidence="10">
    <name type="scientific">marine sediment metagenome</name>
    <dbReference type="NCBI Taxonomy" id="412755"/>
    <lineage>
        <taxon>unclassified sequences</taxon>
        <taxon>metagenomes</taxon>
        <taxon>ecological metagenomes</taxon>
    </lineage>
</organism>
<keyword evidence="2" id="KW-0436">Ligase</keyword>
<evidence type="ECO:0000256" key="4">
    <source>
        <dbReference type="ARBA" id="ARBA00022741"/>
    </source>
</evidence>
<evidence type="ECO:0000256" key="6">
    <source>
        <dbReference type="ARBA" id="ARBA00022840"/>
    </source>
</evidence>
<keyword evidence="6" id="KW-0067">ATP-binding</keyword>
<comment type="similarity">
    <text evidence="7">Belongs to the QueC family.</text>
</comment>
<dbReference type="AlphaFoldDB" id="A0A0F9TBQ2"/>
<accession>A0A0F9TBQ2</accession>
<evidence type="ECO:0000256" key="3">
    <source>
        <dbReference type="ARBA" id="ARBA00022723"/>
    </source>
</evidence>
<protein>
    <recommendedName>
        <fullName evidence="8">7-cyano-7-deazaguanine synthase</fullName>
        <ecNumber evidence="8">6.3.4.20</ecNumber>
    </recommendedName>
</protein>
<comment type="pathway">
    <text evidence="1">Purine metabolism; 7-cyano-7-deazaguanine biosynthesis.</text>
</comment>
<name>A0A0F9TBQ2_9ZZZZ</name>
<comment type="caution">
    <text evidence="10">The sequence shown here is derived from an EMBL/GenBank/DDBJ whole genome shotgun (WGS) entry which is preliminary data.</text>
</comment>
<evidence type="ECO:0000256" key="9">
    <source>
        <dbReference type="ARBA" id="ARBA00047890"/>
    </source>
</evidence>
<dbReference type="InterPro" id="IPR014729">
    <property type="entry name" value="Rossmann-like_a/b/a_fold"/>
</dbReference>
<gene>
    <name evidence="10" type="ORF">LCGC14_0347770</name>
</gene>
<dbReference type="PANTHER" id="PTHR42914:SF1">
    <property type="entry name" value="7-CYANO-7-DEAZAGUANINE SYNTHASE"/>
    <property type="match status" value="1"/>
</dbReference>
<dbReference type="GO" id="GO:0005524">
    <property type="term" value="F:ATP binding"/>
    <property type="evidence" value="ECO:0007669"/>
    <property type="project" value="UniProtKB-KW"/>
</dbReference>
<dbReference type="PIRSF" id="PIRSF006293">
    <property type="entry name" value="ExsB"/>
    <property type="match status" value="1"/>
</dbReference>
<dbReference type="Pfam" id="PF06508">
    <property type="entry name" value="QueC"/>
    <property type="match status" value="1"/>
</dbReference>
<dbReference type="SUPFAM" id="SSF52402">
    <property type="entry name" value="Adenine nucleotide alpha hydrolases-like"/>
    <property type="match status" value="1"/>
</dbReference>
<sequence length="238" mass="26798">MKSLVMLSGGLDSSTSLARAISLGDKCEALFIDYGQRSLVEYESAELIAEYYKVRLVPVECRGMLLKSSLIKSDSNELKEFSVDDEFTAEGDAYVPGRNLMLVGIGLAYAESRKMDRLLLGIMGVEEEDEDDPILKDQHPKFLKAVEQAALFAKDPVKVDSLLLDLTWRRQVITLAAELKVPLGYTYSCYWGKLAHCGTCEACVIRILSFKRAGYKDPSRYSEEQEWEGCKEWPIELQ</sequence>
<evidence type="ECO:0000256" key="8">
    <source>
        <dbReference type="ARBA" id="ARBA00039149"/>
    </source>
</evidence>
<evidence type="ECO:0000313" key="10">
    <source>
        <dbReference type="EMBL" id="KKN78710.1"/>
    </source>
</evidence>
<dbReference type="EC" id="6.3.4.20" evidence="8"/>
<reference evidence="10" key="1">
    <citation type="journal article" date="2015" name="Nature">
        <title>Complex archaea that bridge the gap between prokaryotes and eukaryotes.</title>
        <authorList>
            <person name="Spang A."/>
            <person name="Saw J.H."/>
            <person name="Jorgensen S.L."/>
            <person name="Zaremba-Niedzwiedzka K."/>
            <person name="Martijn J."/>
            <person name="Lind A.E."/>
            <person name="van Eijk R."/>
            <person name="Schleper C."/>
            <person name="Guy L."/>
            <person name="Ettema T.J."/>
        </authorList>
    </citation>
    <scope>NUCLEOTIDE SEQUENCE</scope>
</reference>
<evidence type="ECO:0000256" key="2">
    <source>
        <dbReference type="ARBA" id="ARBA00022598"/>
    </source>
</evidence>